<evidence type="ECO:0000313" key="3">
    <source>
        <dbReference type="Proteomes" id="UP000249842"/>
    </source>
</evidence>
<gene>
    <name evidence="2" type="ORF">DJ021_04030</name>
</gene>
<accession>A0A328AVD7</accession>
<evidence type="ECO:0000256" key="1">
    <source>
        <dbReference type="SAM" id="MobiDB-lite"/>
    </source>
</evidence>
<dbReference type="Proteomes" id="UP000249842">
    <property type="component" value="Unassembled WGS sequence"/>
</dbReference>
<proteinExistence type="predicted"/>
<name>A0A328AVD7_9CAUL</name>
<feature type="compositionally biased region" description="Basic and acidic residues" evidence="1">
    <location>
        <begin position="62"/>
        <end position="75"/>
    </location>
</feature>
<reference evidence="3" key="1">
    <citation type="submission" date="2018-05" db="EMBL/GenBank/DDBJ databases">
        <authorList>
            <person name="Li X."/>
        </authorList>
    </citation>
    <scope>NUCLEOTIDE SEQUENCE [LARGE SCALE GENOMIC DNA]</scope>
    <source>
        <strain evidence="3">HKS-05</strain>
    </source>
</reference>
<feature type="compositionally biased region" description="Basic and acidic residues" evidence="1">
    <location>
        <begin position="82"/>
        <end position="94"/>
    </location>
</feature>
<evidence type="ECO:0000313" key="2">
    <source>
        <dbReference type="EMBL" id="RAK59030.1"/>
    </source>
</evidence>
<keyword evidence="3" id="KW-1185">Reference proteome</keyword>
<dbReference type="AlphaFoldDB" id="A0A328AVD7"/>
<organism evidence="2 3">
    <name type="scientific">Phenylobacterium hankyongense</name>
    <dbReference type="NCBI Taxonomy" id="1813876"/>
    <lineage>
        <taxon>Bacteria</taxon>
        <taxon>Pseudomonadati</taxon>
        <taxon>Pseudomonadota</taxon>
        <taxon>Alphaproteobacteria</taxon>
        <taxon>Caulobacterales</taxon>
        <taxon>Caulobacteraceae</taxon>
        <taxon>Phenylobacterium</taxon>
    </lineage>
</organism>
<feature type="region of interest" description="Disordered" evidence="1">
    <location>
        <begin position="62"/>
        <end position="94"/>
    </location>
</feature>
<protein>
    <submittedName>
        <fullName evidence="2">Uncharacterized protein</fullName>
    </submittedName>
</protein>
<comment type="caution">
    <text evidence="2">The sequence shown here is derived from an EMBL/GenBank/DDBJ whole genome shotgun (WGS) entry which is preliminary data.</text>
</comment>
<dbReference type="EMBL" id="QFYP01000001">
    <property type="protein sequence ID" value="RAK59030.1"/>
    <property type="molecule type" value="Genomic_DNA"/>
</dbReference>
<sequence>MALSACATDGYGPYGYGGYGGYRGYGGYNAYYGGGYRPFYDGDWGRRGTYYYAPGRHRYFRDDGRHFRRGPDGGYHHGRRHGDRDGDGDGFHRH</sequence>